<sequence length="59" mass="6884">MGLENGKIKRVREEELEVTLERTHHNPLFPFLSDNGENAEKIEKMMTQALQCITILQCR</sequence>
<comment type="caution">
    <text evidence="1">The sequence shown here is derived from an EMBL/GenBank/DDBJ whole genome shotgun (WGS) entry which is preliminary data.</text>
</comment>
<gene>
    <name evidence="1" type="ORF">G2W53_032911</name>
</gene>
<accession>A0A834SZT2</accession>
<keyword evidence="2" id="KW-1185">Reference proteome</keyword>
<proteinExistence type="predicted"/>
<name>A0A834SZT2_9FABA</name>
<protein>
    <submittedName>
        <fullName evidence="1">Uncharacterized protein</fullName>
    </submittedName>
</protein>
<reference evidence="1" key="1">
    <citation type="submission" date="2020-09" db="EMBL/GenBank/DDBJ databases">
        <title>Genome-Enabled Discovery of Anthraquinone Biosynthesis in Senna tora.</title>
        <authorList>
            <person name="Kang S.-H."/>
            <person name="Pandey R.P."/>
            <person name="Lee C.-M."/>
            <person name="Sim J.-S."/>
            <person name="Jeong J.-T."/>
            <person name="Choi B.-S."/>
            <person name="Jung M."/>
            <person name="Ginzburg D."/>
            <person name="Zhao K."/>
            <person name="Won S.Y."/>
            <person name="Oh T.-J."/>
            <person name="Yu Y."/>
            <person name="Kim N.-H."/>
            <person name="Lee O.R."/>
            <person name="Lee T.-H."/>
            <person name="Bashyal P."/>
            <person name="Kim T.-S."/>
            <person name="Lee W.-H."/>
            <person name="Kawkins C."/>
            <person name="Kim C.-K."/>
            <person name="Kim J.S."/>
            <person name="Ahn B.O."/>
            <person name="Rhee S.Y."/>
            <person name="Sohng J.K."/>
        </authorList>
    </citation>
    <scope>NUCLEOTIDE SEQUENCE</scope>
    <source>
        <tissue evidence="1">Leaf</tissue>
    </source>
</reference>
<dbReference type="AlphaFoldDB" id="A0A834SZT2"/>
<dbReference type="EMBL" id="JAAIUW010000010">
    <property type="protein sequence ID" value="KAF7811935.1"/>
    <property type="molecule type" value="Genomic_DNA"/>
</dbReference>
<evidence type="ECO:0000313" key="1">
    <source>
        <dbReference type="EMBL" id="KAF7811935.1"/>
    </source>
</evidence>
<dbReference type="Proteomes" id="UP000634136">
    <property type="component" value="Unassembled WGS sequence"/>
</dbReference>
<organism evidence="1 2">
    <name type="scientific">Senna tora</name>
    <dbReference type="NCBI Taxonomy" id="362788"/>
    <lineage>
        <taxon>Eukaryota</taxon>
        <taxon>Viridiplantae</taxon>
        <taxon>Streptophyta</taxon>
        <taxon>Embryophyta</taxon>
        <taxon>Tracheophyta</taxon>
        <taxon>Spermatophyta</taxon>
        <taxon>Magnoliopsida</taxon>
        <taxon>eudicotyledons</taxon>
        <taxon>Gunneridae</taxon>
        <taxon>Pentapetalae</taxon>
        <taxon>rosids</taxon>
        <taxon>fabids</taxon>
        <taxon>Fabales</taxon>
        <taxon>Fabaceae</taxon>
        <taxon>Caesalpinioideae</taxon>
        <taxon>Cassia clade</taxon>
        <taxon>Senna</taxon>
    </lineage>
</organism>
<evidence type="ECO:0000313" key="2">
    <source>
        <dbReference type="Proteomes" id="UP000634136"/>
    </source>
</evidence>